<sequence>MKDFILMIFYPLTGDIFTTFSVTLLFQVGIHRLKEEFTRFEFYGRTSGDHYRSTCFRISGKTLCLRSWDQCSKSDKYDFLIFRHTLSYDLDVSIQYFLRFLLL</sequence>
<keyword evidence="1" id="KW-0812">Transmembrane</keyword>
<proteinExistence type="predicted"/>
<keyword evidence="1" id="KW-1133">Transmembrane helix</keyword>
<name>A0A8S5NDI6_9CAUD</name>
<dbReference type="EMBL" id="BK015132">
    <property type="protein sequence ID" value="DAD92322.1"/>
    <property type="molecule type" value="Genomic_DNA"/>
</dbReference>
<accession>A0A8S5NDI6</accession>
<feature type="transmembrane region" description="Helical" evidence="1">
    <location>
        <begin position="6"/>
        <end position="30"/>
    </location>
</feature>
<evidence type="ECO:0000256" key="1">
    <source>
        <dbReference type="SAM" id="Phobius"/>
    </source>
</evidence>
<evidence type="ECO:0000313" key="2">
    <source>
        <dbReference type="EMBL" id="DAD92322.1"/>
    </source>
</evidence>
<protein>
    <submittedName>
        <fullName evidence="2">Uncharacterized protein</fullName>
    </submittedName>
</protein>
<organism evidence="2">
    <name type="scientific">Myoviridae sp. ct9MV2</name>
    <dbReference type="NCBI Taxonomy" id="2826625"/>
    <lineage>
        <taxon>Viruses</taxon>
        <taxon>Duplodnaviria</taxon>
        <taxon>Heunggongvirae</taxon>
        <taxon>Uroviricota</taxon>
        <taxon>Caudoviricetes</taxon>
    </lineage>
</organism>
<reference evidence="2" key="1">
    <citation type="journal article" date="2021" name="Proc. Natl. Acad. Sci. U.S.A.">
        <title>A Catalog of Tens of Thousands of Viruses from Human Metagenomes Reveals Hidden Associations with Chronic Diseases.</title>
        <authorList>
            <person name="Tisza M.J."/>
            <person name="Buck C.B."/>
        </authorList>
    </citation>
    <scope>NUCLEOTIDE SEQUENCE</scope>
    <source>
        <strain evidence="2">Ct9MV2</strain>
    </source>
</reference>
<keyword evidence="1" id="KW-0472">Membrane</keyword>